<dbReference type="SUPFAM" id="SSF56112">
    <property type="entry name" value="Protein kinase-like (PK-like)"/>
    <property type="match status" value="1"/>
</dbReference>
<evidence type="ECO:0000256" key="5">
    <source>
        <dbReference type="SAM" id="MobiDB-lite"/>
    </source>
</evidence>
<keyword evidence="3 4" id="KW-0067">ATP-binding</keyword>
<dbReference type="GO" id="GO:0004672">
    <property type="term" value="F:protein kinase activity"/>
    <property type="evidence" value="ECO:0007669"/>
    <property type="project" value="InterPro"/>
</dbReference>
<accession>A0A401GLF4</accession>
<dbReference type="GO" id="GO:0005524">
    <property type="term" value="F:ATP binding"/>
    <property type="evidence" value="ECO:0007669"/>
    <property type="project" value="UniProtKB-UniRule"/>
</dbReference>
<gene>
    <name evidence="8" type="ORF">SCP_0413360</name>
</gene>
<dbReference type="InterPro" id="IPR000253">
    <property type="entry name" value="FHA_dom"/>
</dbReference>
<dbReference type="OrthoDB" id="10252171at2759"/>
<dbReference type="InterPro" id="IPR008271">
    <property type="entry name" value="Ser/Thr_kinase_AS"/>
</dbReference>
<feature type="compositionally biased region" description="Low complexity" evidence="5">
    <location>
        <begin position="617"/>
        <end position="628"/>
    </location>
</feature>
<name>A0A401GLF4_9APHY</name>
<sequence>MSDPASDDALEDSQDVVDPTSEYATSSSQDTQSTQLASSQSSQESEDLAHLWGCLYPYNGSKRIEFQRENISYTLGRSRSNDVVLSKDNPLVGKCHCSIDWNGKDGQDSIVTIYNFSPNGTFAKDGEVPSEGVVLDDGDDIVLGTKNGKKPRMNESRYVYHHLADWKPSIRNFYRLGKRLGWGAFSTVVYAVHKTDGIYAVKILKAGKVDRESYEREISILSQLEHENICQIREVFESGEGKTWQPYIVMELVEGGDLAAHLDGGALFEGEAQHLTCQICDGVAHFHELGITHRDLKPANILLTNDEPPKVKIADFGLAKAVNSKELLKSMCGTPAYYAPELFADNKKGYDNRVDSFCIGVIVFQMLTGSLPFKRSEDPDMETKEHVTTREVEWHSWNNQEPKLSNQAGDFVECMVQKDYNERYTVAEARHHPWLTEFVEEDDNDEPLLPEINEEIGGQAISPGGSQSTLRDEANLQATSTVHDYRVKLEQVCDILQSQRHPESYGDVYADDIDNTSIPDSATPSAPGTRNSTPATIWGAYESMLQPHEDYKDLGETSAAGAGNDSNRNLVTSNAYGTRTSTPETVQCDDDGIPEISSSSSARQAANLILLGKRKSSSPSPEMEQPSQGGNGDESPTKRLRTSVGGSSIIAARGGSPVPSLD</sequence>
<evidence type="ECO:0000256" key="1">
    <source>
        <dbReference type="ARBA" id="ARBA00005575"/>
    </source>
</evidence>
<evidence type="ECO:0000256" key="2">
    <source>
        <dbReference type="ARBA" id="ARBA00022741"/>
    </source>
</evidence>
<dbReference type="SMART" id="SM00220">
    <property type="entry name" value="S_TKc"/>
    <property type="match status" value="1"/>
</dbReference>
<feature type="region of interest" description="Disordered" evidence="5">
    <location>
        <begin position="554"/>
        <end position="662"/>
    </location>
</feature>
<comment type="caution">
    <text evidence="8">The sequence shown here is derived from an EMBL/GenBank/DDBJ whole genome shotgun (WGS) entry which is preliminary data.</text>
</comment>
<evidence type="ECO:0000313" key="8">
    <source>
        <dbReference type="EMBL" id="GBE82949.1"/>
    </source>
</evidence>
<dbReference type="AlphaFoldDB" id="A0A401GLF4"/>
<dbReference type="InterPro" id="IPR008984">
    <property type="entry name" value="SMAD_FHA_dom_sf"/>
</dbReference>
<reference evidence="8 9" key="1">
    <citation type="journal article" date="2018" name="Sci. Rep.">
        <title>Genome sequence of the cauliflower mushroom Sparassis crispa (Hanabiratake) and its association with beneficial usage.</title>
        <authorList>
            <person name="Kiyama R."/>
            <person name="Furutani Y."/>
            <person name="Kawaguchi K."/>
            <person name="Nakanishi T."/>
        </authorList>
    </citation>
    <scope>NUCLEOTIDE SEQUENCE [LARGE SCALE GENOMIC DNA]</scope>
</reference>
<protein>
    <recommendedName>
        <fullName evidence="10">Kinase-like protein</fullName>
    </recommendedName>
</protein>
<dbReference type="Gene3D" id="1.10.510.10">
    <property type="entry name" value="Transferase(Phosphotransferase) domain 1"/>
    <property type="match status" value="1"/>
</dbReference>
<evidence type="ECO:0000259" key="7">
    <source>
        <dbReference type="PROSITE" id="PS50011"/>
    </source>
</evidence>
<feature type="compositionally biased region" description="Polar residues" evidence="5">
    <location>
        <begin position="564"/>
        <end position="585"/>
    </location>
</feature>
<dbReference type="SUPFAM" id="SSF49879">
    <property type="entry name" value="SMAD/FHA domain"/>
    <property type="match status" value="1"/>
</dbReference>
<dbReference type="InterPro" id="IPR000719">
    <property type="entry name" value="Prot_kinase_dom"/>
</dbReference>
<proteinExistence type="inferred from homology"/>
<dbReference type="PROSITE" id="PS00107">
    <property type="entry name" value="PROTEIN_KINASE_ATP"/>
    <property type="match status" value="1"/>
</dbReference>
<feature type="region of interest" description="Disordered" evidence="5">
    <location>
        <begin position="1"/>
        <end position="42"/>
    </location>
</feature>
<evidence type="ECO:0008006" key="10">
    <source>
        <dbReference type="Google" id="ProtNLM"/>
    </source>
</evidence>
<dbReference type="Pfam" id="PF00069">
    <property type="entry name" value="Pkinase"/>
    <property type="match status" value="1"/>
</dbReference>
<dbReference type="PROSITE" id="PS50006">
    <property type="entry name" value="FHA_DOMAIN"/>
    <property type="match status" value="1"/>
</dbReference>
<dbReference type="GeneID" id="38779866"/>
<comment type="similarity">
    <text evidence="1">Belongs to the protein kinase superfamily. CAMK Ser/Thr protein kinase family. CHEK2 subfamily.</text>
</comment>
<feature type="domain" description="FHA" evidence="6">
    <location>
        <begin position="73"/>
        <end position="128"/>
    </location>
</feature>
<dbReference type="InterPro" id="IPR017441">
    <property type="entry name" value="Protein_kinase_ATP_BS"/>
</dbReference>
<evidence type="ECO:0000259" key="6">
    <source>
        <dbReference type="PROSITE" id="PS50006"/>
    </source>
</evidence>
<organism evidence="8 9">
    <name type="scientific">Sparassis crispa</name>
    <dbReference type="NCBI Taxonomy" id="139825"/>
    <lineage>
        <taxon>Eukaryota</taxon>
        <taxon>Fungi</taxon>
        <taxon>Dikarya</taxon>
        <taxon>Basidiomycota</taxon>
        <taxon>Agaricomycotina</taxon>
        <taxon>Agaricomycetes</taxon>
        <taxon>Polyporales</taxon>
        <taxon>Sparassidaceae</taxon>
        <taxon>Sparassis</taxon>
    </lineage>
</organism>
<dbReference type="EMBL" id="BFAD01000004">
    <property type="protein sequence ID" value="GBE82949.1"/>
    <property type="molecule type" value="Genomic_DNA"/>
</dbReference>
<dbReference type="InterPro" id="IPR011009">
    <property type="entry name" value="Kinase-like_dom_sf"/>
</dbReference>
<dbReference type="RefSeq" id="XP_027613862.1">
    <property type="nucleotide sequence ID" value="XM_027758061.1"/>
</dbReference>
<dbReference type="FunCoup" id="A0A401GLF4">
    <property type="interactions" value="510"/>
</dbReference>
<feature type="compositionally biased region" description="Low complexity" evidence="5">
    <location>
        <begin position="643"/>
        <end position="656"/>
    </location>
</feature>
<feature type="binding site" evidence="4">
    <location>
        <position position="202"/>
    </location>
    <ligand>
        <name>ATP</name>
        <dbReference type="ChEBI" id="CHEBI:30616"/>
    </ligand>
</feature>
<keyword evidence="9" id="KW-1185">Reference proteome</keyword>
<evidence type="ECO:0000256" key="3">
    <source>
        <dbReference type="ARBA" id="ARBA00022840"/>
    </source>
</evidence>
<dbReference type="STRING" id="139825.A0A401GLF4"/>
<dbReference type="Pfam" id="PF00498">
    <property type="entry name" value="FHA"/>
    <property type="match status" value="1"/>
</dbReference>
<evidence type="ECO:0000256" key="4">
    <source>
        <dbReference type="PROSITE-ProRule" id="PRU10141"/>
    </source>
</evidence>
<dbReference type="Gene3D" id="2.60.200.20">
    <property type="match status" value="1"/>
</dbReference>
<dbReference type="CDD" id="cd00060">
    <property type="entry name" value="FHA"/>
    <property type="match status" value="1"/>
</dbReference>
<dbReference type="PROSITE" id="PS50011">
    <property type="entry name" value="PROTEIN_KINASE_DOM"/>
    <property type="match status" value="1"/>
</dbReference>
<dbReference type="PROSITE" id="PS00108">
    <property type="entry name" value="PROTEIN_KINASE_ST"/>
    <property type="match status" value="1"/>
</dbReference>
<dbReference type="Proteomes" id="UP000287166">
    <property type="component" value="Unassembled WGS sequence"/>
</dbReference>
<dbReference type="InParanoid" id="A0A401GLF4"/>
<feature type="compositionally biased region" description="Polar residues" evidence="5">
    <location>
        <begin position="515"/>
        <end position="535"/>
    </location>
</feature>
<feature type="compositionally biased region" description="Low complexity" evidence="5">
    <location>
        <begin position="26"/>
        <end position="42"/>
    </location>
</feature>
<feature type="domain" description="Protein kinase" evidence="7">
    <location>
        <begin position="174"/>
        <end position="435"/>
    </location>
</feature>
<feature type="compositionally biased region" description="Acidic residues" evidence="5">
    <location>
        <begin position="1"/>
        <end position="15"/>
    </location>
</feature>
<feature type="region of interest" description="Disordered" evidence="5">
    <location>
        <begin position="505"/>
        <end position="535"/>
    </location>
</feature>
<evidence type="ECO:0000313" key="9">
    <source>
        <dbReference type="Proteomes" id="UP000287166"/>
    </source>
</evidence>
<dbReference type="PANTHER" id="PTHR24347">
    <property type="entry name" value="SERINE/THREONINE-PROTEIN KINASE"/>
    <property type="match status" value="1"/>
</dbReference>
<keyword evidence="2 4" id="KW-0547">Nucleotide-binding</keyword>